<dbReference type="Gene3D" id="3.30.160.60">
    <property type="entry name" value="Classic Zinc Finger"/>
    <property type="match status" value="1"/>
</dbReference>
<dbReference type="Proteomes" id="UP000198323">
    <property type="component" value="Unassembled WGS sequence"/>
</dbReference>
<dbReference type="InterPro" id="IPR013087">
    <property type="entry name" value="Znf_C2H2_type"/>
</dbReference>
<evidence type="ECO:0000256" key="1">
    <source>
        <dbReference type="ARBA" id="ARBA00023125"/>
    </source>
</evidence>
<dbReference type="GO" id="GO:0003677">
    <property type="term" value="F:DNA binding"/>
    <property type="evidence" value="ECO:0007669"/>
    <property type="project" value="UniProtKB-KW"/>
</dbReference>
<dbReference type="InterPro" id="IPR059074">
    <property type="entry name" value="zf-C2H2_Z280C_D"/>
</dbReference>
<feature type="region of interest" description="Disordered" evidence="2">
    <location>
        <begin position="337"/>
        <end position="393"/>
    </location>
</feature>
<feature type="domain" description="C2H2-type" evidence="3">
    <location>
        <begin position="295"/>
        <end position="316"/>
    </location>
</feature>
<evidence type="ECO:0000259" key="3">
    <source>
        <dbReference type="PROSITE" id="PS00028"/>
    </source>
</evidence>
<dbReference type="SMART" id="SM00355">
    <property type="entry name" value="ZnF_C2H2"/>
    <property type="match status" value="3"/>
</dbReference>
<name>A0A226MY25_CALSU</name>
<comment type="caution">
    <text evidence="4">The sequence shown here is derived from an EMBL/GenBank/DDBJ whole genome shotgun (WGS) entry which is preliminary data.</text>
</comment>
<accession>A0A226MY25</accession>
<evidence type="ECO:0000313" key="4">
    <source>
        <dbReference type="EMBL" id="OXB60142.1"/>
    </source>
</evidence>
<feature type="compositionally biased region" description="Low complexity" evidence="2">
    <location>
        <begin position="337"/>
        <end position="352"/>
    </location>
</feature>
<sequence length="519" mass="56549">MVHPVEVLYCPNMVIEKTNICKTTTLSVTSDHRNYIMLTLESFATGTVTSFKSDSHHYAAPASSPSAIPVSSVFQSVSRSTASSVAVQPLSRPVNVSGTSQTLQRPVAGCLSTQQMTQSSSGISQPSSRPVPIPVTTQPVSRNITVPVVAQPVSRPVPTVTAQPVILDQDYIMDSAPDAPDNTSGILFGVRQNSGVAQYQTEPTVNVTDTNTASSNIKNGGPFPRACPKCNIHFNLMDPLKNHMKYCCPDLVNDFFLGVVQTECSGTTSKTAEYEKGKLIMLVNDFYYGKHEAICKICELSFETEQVLLQHMKDNHKPGEMPYVCQVTIRASIGSLQSGSSVSTSTSTFQLSPKTKNTSARNHSRANSNKSKPRSKPATALKKQNAWTNSSGKKKKVTNTALHNLRCRLGAHKCIECYSEIKDFASHFPAYVHCSLCRYNTSCSKAYVNHMMSHVAFTHTLYFFSSRGVTVVCLNCDFLTDGSGLDRMATHLSESHAHACQVIIENVSVDLPTAEQVSE</sequence>
<protein>
    <recommendedName>
        <fullName evidence="3">C2H2-type domain-containing protein</fullName>
    </recommendedName>
</protein>
<gene>
    <name evidence="4" type="ORF">ASZ78_013017</name>
</gene>
<dbReference type="EMBL" id="MCFN01000349">
    <property type="protein sequence ID" value="OXB60142.1"/>
    <property type="molecule type" value="Genomic_DNA"/>
</dbReference>
<dbReference type="InterPro" id="IPR057618">
    <property type="entry name" value="Znf_POGZ/Z280C-D-like"/>
</dbReference>
<proteinExistence type="predicted"/>
<feature type="compositionally biased region" description="Polar residues" evidence="2">
    <location>
        <begin position="353"/>
        <end position="370"/>
    </location>
</feature>
<dbReference type="STRING" id="9009.A0A226MY25"/>
<evidence type="ECO:0000313" key="5">
    <source>
        <dbReference type="Proteomes" id="UP000198323"/>
    </source>
</evidence>
<dbReference type="AlphaFoldDB" id="A0A226MY25"/>
<dbReference type="Pfam" id="PF25429">
    <property type="entry name" value="zf-POGZ"/>
    <property type="match status" value="1"/>
</dbReference>
<keyword evidence="1" id="KW-0238">DNA-binding</keyword>
<evidence type="ECO:0000256" key="2">
    <source>
        <dbReference type="SAM" id="MobiDB-lite"/>
    </source>
</evidence>
<dbReference type="Pfam" id="PF25414">
    <property type="entry name" value="zf-C2H2_Z280C_D"/>
    <property type="match status" value="1"/>
</dbReference>
<dbReference type="OrthoDB" id="10032537at2759"/>
<organism evidence="4 5">
    <name type="scientific">Callipepla squamata</name>
    <name type="common">Scaled quail</name>
    <dbReference type="NCBI Taxonomy" id="9009"/>
    <lineage>
        <taxon>Eukaryota</taxon>
        <taxon>Metazoa</taxon>
        <taxon>Chordata</taxon>
        <taxon>Craniata</taxon>
        <taxon>Vertebrata</taxon>
        <taxon>Euteleostomi</taxon>
        <taxon>Archelosauria</taxon>
        <taxon>Archosauria</taxon>
        <taxon>Dinosauria</taxon>
        <taxon>Saurischia</taxon>
        <taxon>Theropoda</taxon>
        <taxon>Coelurosauria</taxon>
        <taxon>Aves</taxon>
        <taxon>Neognathae</taxon>
        <taxon>Galloanserae</taxon>
        <taxon>Galliformes</taxon>
        <taxon>Odontophoridae</taxon>
        <taxon>Callipepla</taxon>
    </lineage>
</organism>
<keyword evidence="5" id="KW-1185">Reference proteome</keyword>
<reference evidence="4 5" key="1">
    <citation type="submission" date="2016-07" db="EMBL/GenBank/DDBJ databases">
        <title>Disparate Historic Effective Population Sizes Predicted by Modern Levels of Genome Diversity for the Scaled Quail (Callipepla squamata) and the Northern Bobwhite (Colinus virginianus): Inferences from First and Second Generation Draft Genome Assemblies for Sympatric New World Quail.</title>
        <authorList>
            <person name="Oldeschulte D.L."/>
            <person name="Halley Y.A."/>
            <person name="Bhattarai E.K."/>
            <person name="Brashear W.A."/>
            <person name="Hill J."/>
            <person name="Metz R.P."/>
            <person name="Johnson C.D."/>
            <person name="Rollins D."/>
            <person name="Peterson M.J."/>
            <person name="Bickhart D.M."/>
            <person name="Decker J.E."/>
            <person name="Seabury C.M."/>
        </authorList>
    </citation>
    <scope>NUCLEOTIDE SEQUENCE [LARGE SCALE GENOMIC DNA]</scope>
    <source>
        <strain evidence="4 5">Texas</strain>
        <tissue evidence="4">Leg muscle</tissue>
    </source>
</reference>
<dbReference type="PROSITE" id="PS00028">
    <property type="entry name" value="ZINC_FINGER_C2H2_1"/>
    <property type="match status" value="1"/>
</dbReference>